<dbReference type="NCBIfam" id="TIGR03859">
    <property type="entry name" value="PQQ_PqqD"/>
    <property type="match status" value="1"/>
</dbReference>
<dbReference type="InterPro" id="IPR041881">
    <property type="entry name" value="PqqD_sf"/>
</dbReference>
<dbReference type="GO" id="GO:0048038">
    <property type="term" value="F:quinone binding"/>
    <property type="evidence" value="ECO:0007669"/>
    <property type="project" value="InterPro"/>
</dbReference>
<comment type="caution">
    <text evidence="4">The sequence shown here is derived from an EMBL/GenBank/DDBJ whole genome shotgun (WGS) entry which is preliminary data.</text>
</comment>
<reference evidence="4 5" key="1">
    <citation type="submission" date="2018-08" db="EMBL/GenBank/DDBJ databases">
        <title>Genomic Encyclopedia of Archaeal and Bacterial Type Strains, Phase II (KMG-II): from individual species to whole genera.</title>
        <authorList>
            <person name="Goeker M."/>
        </authorList>
    </citation>
    <scope>NUCLEOTIDE SEQUENCE [LARGE SCALE GENOMIC DNA]</scope>
    <source>
        <strain evidence="4 5">DSM 17099</strain>
    </source>
</reference>
<evidence type="ECO:0000313" key="5">
    <source>
        <dbReference type="Proteomes" id="UP000256941"/>
    </source>
</evidence>
<dbReference type="UniPathway" id="UPA00539"/>
<sequence>MSADRISGAAVPYLPSGVRLHDDRVRGIRVLLAPERVIQLDPVGHAILSELDGRRSLAEVIETLCTRYDAPAEQIEGDVQEFLRGLIDRRMVFLEGEAA</sequence>
<dbReference type="GO" id="GO:0018189">
    <property type="term" value="P:pyrroloquinoline quinone biosynthetic process"/>
    <property type="evidence" value="ECO:0007669"/>
    <property type="project" value="UniProtKB-UniPathway"/>
</dbReference>
<dbReference type="Pfam" id="PF05402">
    <property type="entry name" value="PqqD"/>
    <property type="match status" value="1"/>
</dbReference>
<comment type="subunit">
    <text evidence="2">Monomer. Interacts with PqqE.</text>
</comment>
<accession>A0A3D9XNU6</accession>
<dbReference type="RefSeq" id="WP_116222011.1">
    <property type="nucleotide sequence ID" value="NZ_CP038197.1"/>
</dbReference>
<proteinExistence type="predicted"/>
<dbReference type="Gene3D" id="1.10.10.1150">
    <property type="entry name" value="Coenzyme PQQ synthesis protein D (PqqD)"/>
    <property type="match status" value="1"/>
</dbReference>
<comment type="pathway">
    <text evidence="1">Cofactor biosynthesis; pyrroloquinoline quinone biosynthesis.</text>
</comment>
<dbReference type="EMBL" id="QTUJ01000002">
    <property type="protein sequence ID" value="REF69842.1"/>
    <property type="molecule type" value="Genomic_DNA"/>
</dbReference>
<protein>
    <submittedName>
        <fullName evidence="4">Pyrroloquinoline quinone biosynthesis protein D</fullName>
    </submittedName>
</protein>
<dbReference type="InterPro" id="IPR022479">
    <property type="entry name" value="PqqD_bac"/>
</dbReference>
<organism evidence="4 5">
    <name type="scientific">Paracoccus versutus</name>
    <name type="common">Thiobacillus versutus</name>
    <dbReference type="NCBI Taxonomy" id="34007"/>
    <lineage>
        <taxon>Bacteria</taxon>
        <taxon>Pseudomonadati</taxon>
        <taxon>Pseudomonadota</taxon>
        <taxon>Alphaproteobacteria</taxon>
        <taxon>Rhodobacterales</taxon>
        <taxon>Paracoccaceae</taxon>
        <taxon>Paracoccus</taxon>
    </lineage>
</organism>
<dbReference type="InterPro" id="IPR008792">
    <property type="entry name" value="PQQD"/>
</dbReference>
<evidence type="ECO:0000256" key="3">
    <source>
        <dbReference type="ARBA" id="ARBA00022905"/>
    </source>
</evidence>
<evidence type="ECO:0000256" key="2">
    <source>
        <dbReference type="ARBA" id="ARBA00011741"/>
    </source>
</evidence>
<dbReference type="Proteomes" id="UP000256941">
    <property type="component" value="Unassembled WGS sequence"/>
</dbReference>
<evidence type="ECO:0000256" key="1">
    <source>
        <dbReference type="ARBA" id="ARBA00004886"/>
    </source>
</evidence>
<gene>
    <name evidence="4" type="ORF">BDD41_2559</name>
</gene>
<evidence type="ECO:0000313" key="4">
    <source>
        <dbReference type="EMBL" id="REF69842.1"/>
    </source>
</evidence>
<keyword evidence="3" id="KW-0884">PQQ biosynthesis</keyword>
<name>A0A3D9XNU6_PARVE</name>
<dbReference type="AlphaFoldDB" id="A0A3D9XNU6"/>